<dbReference type="Gene3D" id="2.80.10.50">
    <property type="match status" value="1"/>
</dbReference>
<dbReference type="InterPro" id="IPR024079">
    <property type="entry name" value="MetalloPept_cat_dom_sf"/>
</dbReference>
<sequence>MYGHRKTVLVNLKLFLAKSEKGQILTLAHEIGHLIGLAHEDKGDGPLWITSERDDKSIMRWRYRESNSITKMDCRAMEFYASGFKTPLMCGVSGGKPVKCKPMTKDVVDLKLVVLPRGAPPYKQLRHDELLVDIHNPDCLGPDISKYFIITPEDNGGYGAFRRGMVISQCLAVRVPSDPNFFYALQSDGNFVSYNIKTGQAVWSTGSQGLGTKGDYDMAFQGDGNLVLYDVTGKAIWSSATYDGSPDRFRINAEFWQFRDGHMFISDLIGRSAWGTFPSFAHTDVIIGARALWGGSSNFVLDAGENKSGWPTKLSAWKNGKQGQRWNVFTDGTIRNKHRHTGKCLDNRGQQLQEGNQIQVYECFDVWSEKWDVDGR</sequence>
<accession>A0A9P5RHJ4</accession>
<proteinExistence type="predicted"/>
<dbReference type="InterPro" id="IPR036426">
    <property type="entry name" value="Bulb-type_lectin_dom_sf"/>
</dbReference>
<dbReference type="PROSITE" id="PS50231">
    <property type="entry name" value="RICIN_B_LECTIN"/>
    <property type="match status" value="1"/>
</dbReference>
<evidence type="ECO:0000313" key="3">
    <source>
        <dbReference type="Proteomes" id="UP000748756"/>
    </source>
</evidence>
<gene>
    <name evidence="2" type="ORF">BG015_003736</name>
</gene>
<feature type="domain" description="Bulb-type lectin" evidence="1">
    <location>
        <begin position="158"/>
        <end position="278"/>
    </location>
</feature>
<dbReference type="Gene3D" id="3.40.390.10">
    <property type="entry name" value="Collagenase (Catalytic Domain)"/>
    <property type="match status" value="1"/>
</dbReference>
<dbReference type="OrthoDB" id="6770063at2759"/>
<dbReference type="InterPro" id="IPR001480">
    <property type="entry name" value="Bulb-type_lectin_dom"/>
</dbReference>
<evidence type="ECO:0000259" key="1">
    <source>
        <dbReference type="PROSITE" id="PS50927"/>
    </source>
</evidence>
<dbReference type="CDD" id="cd00161">
    <property type="entry name" value="beta-trefoil_Ricin-like"/>
    <property type="match status" value="1"/>
</dbReference>
<dbReference type="PROSITE" id="PS50927">
    <property type="entry name" value="BULB_LECTIN"/>
    <property type="match status" value="1"/>
</dbReference>
<keyword evidence="3" id="KW-1185">Reference proteome</keyword>
<comment type="caution">
    <text evidence="2">The sequence shown here is derived from an EMBL/GenBank/DDBJ whole genome shotgun (WGS) entry which is preliminary data.</text>
</comment>
<organism evidence="2 3">
    <name type="scientific">Linnemannia schmuckeri</name>
    <dbReference type="NCBI Taxonomy" id="64567"/>
    <lineage>
        <taxon>Eukaryota</taxon>
        <taxon>Fungi</taxon>
        <taxon>Fungi incertae sedis</taxon>
        <taxon>Mucoromycota</taxon>
        <taxon>Mortierellomycotina</taxon>
        <taxon>Mortierellomycetes</taxon>
        <taxon>Mortierellales</taxon>
        <taxon>Mortierellaceae</taxon>
        <taxon>Linnemannia</taxon>
    </lineage>
</organism>
<dbReference type="SUPFAM" id="SSF50370">
    <property type="entry name" value="Ricin B-like lectins"/>
    <property type="match status" value="1"/>
</dbReference>
<dbReference type="EMBL" id="JAAAUQ010001848">
    <property type="protein sequence ID" value="KAF9132211.1"/>
    <property type="molecule type" value="Genomic_DNA"/>
</dbReference>
<dbReference type="SUPFAM" id="SSF55486">
    <property type="entry name" value="Metalloproteases ('zincins'), catalytic domain"/>
    <property type="match status" value="1"/>
</dbReference>
<dbReference type="GO" id="GO:0008237">
    <property type="term" value="F:metallopeptidase activity"/>
    <property type="evidence" value="ECO:0007669"/>
    <property type="project" value="InterPro"/>
</dbReference>
<dbReference type="InterPro" id="IPR000772">
    <property type="entry name" value="Ricin_B_lectin"/>
</dbReference>
<dbReference type="Pfam" id="PF00652">
    <property type="entry name" value="Ricin_B_lectin"/>
    <property type="match status" value="1"/>
</dbReference>
<dbReference type="Proteomes" id="UP000748756">
    <property type="component" value="Unassembled WGS sequence"/>
</dbReference>
<dbReference type="AlphaFoldDB" id="A0A9P5RHJ4"/>
<dbReference type="SUPFAM" id="SSF51110">
    <property type="entry name" value="alpha-D-mannose-specific plant lectins"/>
    <property type="match status" value="1"/>
</dbReference>
<evidence type="ECO:0000313" key="2">
    <source>
        <dbReference type="EMBL" id="KAF9132211.1"/>
    </source>
</evidence>
<reference evidence="2" key="1">
    <citation type="journal article" date="2020" name="Fungal Divers.">
        <title>Resolving the Mortierellaceae phylogeny through synthesis of multi-gene phylogenetics and phylogenomics.</title>
        <authorList>
            <person name="Vandepol N."/>
            <person name="Liber J."/>
            <person name="Desiro A."/>
            <person name="Na H."/>
            <person name="Kennedy M."/>
            <person name="Barry K."/>
            <person name="Grigoriev I.V."/>
            <person name="Miller A.N."/>
            <person name="O'Donnell K."/>
            <person name="Stajich J.E."/>
            <person name="Bonito G."/>
        </authorList>
    </citation>
    <scope>NUCLEOTIDE SEQUENCE</scope>
    <source>
        <strain evidence="2">NRRL 6426</strain>
    </source>
</reference>
<dbReference type="Gene3D" id="2.90.10.10">
    <property type="entry name" value="Bulb-type lectin domain"/>
    <property type="match status" value="2"/>
</dbReference>
<dbReference type="InterPro" id="IPR035992">
    <property type="entry name" value="Ricin_B-like_lectins"/>
</dbReference>
<name>A0A9P5RHJ4_9FUNG</name>
<protein>
    <recommendedName>
        <fullName evidence="1">Bulb-type lectin domain-containing protein</fullName>
    </recommendedName>
</protein>